<comment type="caution">
    <text evidence="1">The sequence shown here is derived from an EMBL/GenBank/DDBJ whole genome shotgun (WGS) entry which is preliminary data.</text>
</comment>
<dbReference type="RefSeq" id="WP_257473236.1">
    <property type="nucleotide sequence ID" value="NZ_CP195746.1"/>
</dbReference>
<accession>A0ABU5MCF4</accession>
<protein>
    <submittedName>
        <fullName evidence="1">Uncharacterized protein</fullName>
    </submittedName>
</protein>
<organism evidence="1 2">
    <name type="scientific">Stenotrophomonas muris</name>
    <dbReference type="NCBI Taxonomy" id="2963283"/>
    <lineage>
        <taxon>Bacteria</taxon>
        <taxon>Pseudomonadati</taxon>
        <taxon>Pseudomonadota</taxon>
        <taxon>Gammaproteobacteria</taxon>
        <taxon>Lysobacterales</taxon>
        <taxon>Lysobacteraceae</taxon>
        <taxon>Stenotrophomonas</taxon>
    </lineage>
</organism>
<name>A0ABU5MCF4_9GAMM</name>
<proteinExistence type="predicted"/>
<evidence type="ECO:0000313" key="1">
    <source>
        <dbReference type="EMBL" id="MDZ7510445.1"/>
    </source>
</evidence>
<dbReference type="Proteomes" id="UP001290894">
    <property type="component" value="Unassembled WGS sequence"/>
</dbReference>
<evidence type="ECO:0000313" key="2">
    <source>
        <dbReference type="Proteomes" id="UP001290894"/>
    </source>
</evidence>
<keyword evidence="2" id="KW-1185">Reference proteome</keyword>
<gene>
    <name evidence="1" type="ORF">U5F72_01260</name>
</gene>
<reference evidence="1 2" key="1">
    <citation type="submission" date="2023-12" db="EMBL/GenBank/DDBJ databases">
        <title>'Antibacterial potential of Stenotrophomonas maltophilia cystic fibrosis isolates' (manuscript under preparation).</title>
        <authorList>
            <person name="Crisan C.V."/>
            <person name="Pettis M."/>
            <person name="Goldberg J.B."/>
        </authorList>
    </citation>
    <scope>NUCLEOTIDE SEQUENCE [LARGE SCALE GENOMIC DNA]</scope>
    <source>
        <strain evidence="1 2">CCV155</strain>
    </source>
</reference>
<sequence>MDPITPSLARHSRAAKRTVIRARLRRCRPAGGGACAQAAELA</sequence>
<dbReference type="GeneID" id="93741567"/>
<dbReference type="EMBL" id="JAXUAC010000002">
    <property type="protein sequence ID" value="MDZ7510445.1"/>
    <property type="molecule type" value="Genomic_DNA"/>
</dbReference>